<dbReference type="InterPro" id="IPR023353">
    <property type="entry name" value="LemA-like_dom_sf"/>
</dbReference>
<sequence>MKLRNRIAAFATAIMAVATLSSCNYNSLVEKEQTVEQSWAEVETQYQRRADLIPNLVNTVKGYAEHESKTLESVVAARAKATSITLSADDLTEENLAKYQQAQGELSGALKSLLAVTESYPNLKANENFRDLQVQLEGTENRISTARTRYTQAVKDYNTAIKKFPTVIYAGWFGFEEKPQFKAEAGAEKAPEVNFNE</sequence>
<gene>
    <name evidence="8" type="ORF">IAB88_01815</name>
</gene>
<dbReference type="AlphaFoldDB" id="A0A9D9NJ56"/>
<evidence type="ECO:0000256" key="5">
    <source>
        <dbReference type="ARBA" id="ARBA00023136"/>
    </source>
</evidence>
<dbReference type="PANTHER" id="PTHR34478:SF2">
    <property type="entry name" value="MEMBRANE PROTEIN"/>
    <property type="match status" value="1"/>
</dbReference>
<comment type="similarity">
    <text evidence="2">Belongs to the LemA family.</text>
</comment>
<keyword evidence="6" id="KW-0175">Coiled coil</keyword>
<reference evidence="8" key="2">
    <citation type="journal article" date="2021" name="PeerJ">
        <title>Extensive microbial diversity within the chicken gut microbiome revealed by metagenomics and culture.</title>
        <authorList>
            <person name="Gilroy R."/>
            <person name="Ravi A."/>
            <person name="Getino M."/>
            <person name="Pursley I."/>
            <person name="Horton D.L."/>
            <person name="Alikhan N.F."/>
            <person name="Baker D."/>
            <person name="Gharbi K."/>
            <person name="Hall N."/>
            <person name="Watson M."/>
            <person name="Adriaenssens E.M."/>
            <person name="Foster-Nyarko E."/>
            <person name="Jarju S."/>
            <person name="Secka A."/>
            <person name="Antonio M."/>
            <person name="Oren A."/>
            <person name="Chaudhuri R.R."/>
            <person name="La Ragione R."/>
            <person name="Hildebrand F."/>
            <person name="Pallen M.J."/>
        </authorList>
    </citation>
    <scope>NUCLEOTIDE SEQUENCE</scope>
    <source>
        <strain evidence="8">6919</strain>
    </source>
</reference>
<dbReference type="EMBL" id="JADIMC010000022">
    <property type="protein sequence ID" value="MBO8475714.1"/>
    <property type="molecule type" value="Genomic_DNA"/>
</dbReference>
<evidence type="ECO:0000256" key="1">
    <source>
        <dbReference type="ARBA" id="ARBA00004167"/>
    </source>
</evidence>
<dbReference type="Proteomes" id="UP000823598">
    <property type="component" value="Unassembled WGS sequence"/>
</dbReference>
<dbReference type="InterPro" id="IPR007156">
    <property type="entry name" value="MamQ_LemA"/>
</dbReference>
<evidence type="ECO:0000256" key="4">
    <source>
        <dbReference type="ARBA" id="ARBA00022989"/>
    </source>
</evidence>
<evidence type="ECO:0000313" key="9">
    <source>
        <dbReference type="Proteomes" id="UP000823598"/>
    </source>
</evidence>
<evidence type="ECO:0000256" key="6">
    <source>
        <dbReference type="SAM" id="Coils"/>
    </source>
</evidence>
<evidence type="ECO:0000256" key="2">
    <source>
        <dbReference type="ARBA" id="ARBA00008854"/>
    </source>
</evidence>
<dbReference type="PROSITE" id="PS51257">
    <property type="entry name" value="PROKAR_LIPOPROTEIN"/>
    <property type="match status" value="1"/>
</dbReference>
<keyword evidence="4" id="KW-1133">Transmembrane helix</keyword>
<dbReference type="PANTHER" id="PTHR34478">
    <property type="entry name" value="PROTEIN LEMA"/>
    <property type="match status" value="1"/>
</dbReference>
<reference evidence="8" key="1">
    <citation type="submission" date="2020-10" db="EMBL/GenBank/DDBJ databases">
        <authorList>
            <person name="Gilroy R."/>
        </authorList>
    </citation>
    <scope>NUCLEOTIDE SEQUENCE</scope>
    <source>
        <strain evidence="8">6919</strain>
    </source>
</reference>
<comment type="caution">
    <text evidence="8">The sequence shown here is derived from an EMBL/GenBank/DDBJ whole genome shotgun (WGS) entry which is preliminary data.</text>
</comment>
<keyword evidence="5" id="KW-0472">Membrane</keyword>
<comment type="subcellular location">
    <subcellularLocation>
        <location evidence="1">Membrane</location>
        <topology evidence="1">Single-pass membrane protein</topology>
    </subcellularLocation>
</comment>
<dbReference type="SUPFAM" id="SSF140478">
    <property type="entry name" value="LemA-like"/>
    <property type="match status" value="1"/>
</dbReference>
<dbReference type="GO" id="GO:0016020">
    <property type="term" value="C:membrane"/>
    <property type="evidence" value="ECO:0007669"/>
    <property type="project" value="UniProtKB-SubCell"/>
</dbReference>
<feature type="signal peptide" evidence="7">
    <location>
        <begin position="1"/>
        <end position="18"/>
    </location>
</feature>
<keyword evidence="7" id="KW-0732">Signal</keyword>
<evidence type="ECO:0000256" key="7">
    <source>
        <dbReference type="SAM" id="SignalP"/>
    </source>
</evidence>
<feature type="coiled-coil region" evidence="6">
    <location>
        <begin position="122"/>
        <end position="149"/>
    </location>
</feature>
<keyword evidence="3" id="KW-0812">Transmembrane</keyword>
<dbReference type="Gene3D" id="1.20.1440.20">
    <property type="entry name" value="LemA-like domain"/>
    <property type="match status" value="1"/>
</dbReference>
<protein>
    <submittedName>
        <fullName evidence="8">LemA family protein</fullName>
    </submittedName>
</protein>
<proteinExistence type="inferred from homology"/>
<accession>A0A9D9NJ56</accession>
<dbReference type="Pfam" id="PF04011">
    <property type="entry name" value="LemA"/>
    <property type="match status" value="1"/>
</dbReference>
<feature type="chain" id="PRO_5038361993" evidence="7">
    <location>
        <begin position="19"/>
        <end position="197"/>
    </location>
</feature>
<name>A0A9D9NJ56_9BACT</name>
<evidence type="ECO:0000313" key="8">
    <source>
        <dbReference type="EMBL" id="MBO8475714.1"/>
    </source>
</evidence>
<evidence type="ECO:0000256" key="3">
    <source>
        <dbReference type="ARBA" id="ARBA00022692"/>
    </source>
</evidence>
<organism evidence="8 9">
    <name type="scientific">Candidatus Limisoma faecipullorum</name>
    <dbReference type="NCBI Taxonomy" id="2840854"/>
    <lineage>
        <taxon>Bacteria</taxon>
        <taxon>Pseudomonadati</taxon>
        <taxon>Bacteroidota</taxon>
        <taxon>Bacteroidia</taxon>
        <taxon>Bacteroidales</taxon>
        <taxon>Candidatus Limisoma</taxon>
    </lineage>
</organism>